<dbReference type="PATRIC" id="fig|1560234.3.peg.3338"/>
<evidence type="ECO:0000256" key="1">
    <source>
        <dbReference type="SAM" id="Phobius"/>
    </source>
</evidence>
<feature type="transmembrane region" description="Helical" evidence="1">
    <location>
        <begin position="104"/>
        <end position="124"/>
    </location>
</feature>
<dbReference type="OrthoDB" id="5458525at2"/>
<dbReference type="EMBL" id="JXMS01000009">
    <property type="protein sequence ID" value="OBQ52675.1"/>
    <property type="molecule type" value="Genomic_DNA"/>
</dbReference>
<reference evidence="2 3" key="1">
    <citation type="submission" date="2015-01" db="EMBL/GenBank/DDBJ databases">
        <title>Desulfovibrio sp. JC271 draft genome sequence.</title>
        <authorList>
            <person name="Shivani Y."/>
            <person name="Subhash Y."/>
            <person name="Sasikala C."/>
            <person name="Ramana C.V."/>
        </authorList>
    </citation>
    <scope>NUCLEOTIDE SEQUENCE [LARGE SCALE GENOMIC DNA]</scope>
    <source>
        <strain evidence="2 3">JC271</strain>
    </source>
</reference>
<keyword evidence="1" id="KW-1133">Transmembrane helix</keyword>
<accession>A0A1B7XER5</accession>
<dbReference type="Proteomes" id="UP000091979">
    <property type="component" value="Unassembled WGS sequence"/>
</dbReference>
<evidence type="ECO:0008006" key="4">
    <source>
        <dbReference type="Google" id="ProtNLM"/>
    </source>
</evidence>
<feature type="transmembrane region" description="Helical" evidence="1">
    <location>
        <begin position="136"/>
        <end position="156"/>
    </location>
</feature>
<comment type="caution">
    <text evidence="2">The sequence shown here is derived from an EMBL/GenBank/DDBJ whole genome shotgun (WGS) entry which is preliminary data.</text>
</comment>
<keyword evidence="1" id="KW-0812">Transmembrane</keyword>
<dbReference type="RefSeq" id="WP_066853898.1">
    <property type="nucleotide sequence ID" value="NZ_JXMS01000009.1"/>
</dbReference>
<keyword evidence="3" id="KW-1185">Reference proteome</keyword>
<dbReference type="AlphaFoldDB" id="A0A1B7XER5"/>
<protein>
    <recommendedName>
        <fullName evidence="4">Holin of 3TMs, for gene-transfer release</fullName>
    </recommendedName>
</protein>
<proteinExistence type="predicted"/>
<evidence type="ECO:0000313" key="2">
    <source>
        <dbReference type="EMBL" id="OBQ52675.1"/>
    </source>
</evidence>
<organism evidence="2 3">
    <name type="scientific">Halodesulfovibrio spirochaetisodalis</name>
    <dbReference type="NCBI Taxonomy" id="1560234"/>
    <lineage>
        <taxon>Bacteria</taxon>
        <taxon>Pseudomonadati</taxon>
        <taxon>Thermodesulfobacteriota</taxon>
        <taxon>Desulfovibrionia</taxon>
        <taxon>Desulfovibrionales</taxon>
        <taxon>Desulfovibrionaceae</taxon>
        <taxon>Halodesulfovibrio</taxon>
    </lineage>
</organism>
<keyword evidence="1" id="KW-0472">Membrane</keyword>
<name>A0A1B7XER5_9BACT</name>
<gene>
    <name evidence="2" type="ORF">SP90_06810</name>
</gene>
<evidence type="ECO:0000313" key="3">
    <source>
        <dbReference type="Proteomes" id="UP000091979"/>
    </source>
</evidence>
<sequence>MDWKDLGMSVAKVAPVLGAALGGPVGAIAGAAGTLISSFLGVEPEPQAVAAALNDPKVLVSLKKLEVEQQEQVMAWQRVQLEVELRNVQDARAREVALAKAGHGGAWVTGIVSLVVICGFFWMLREVVSAPQVSEPALLLLGSLGTAFGAVVNYYLGSSLGSYRKDKAGSGGNSGT</sequence>